<dbReference type="CDD" id="cd06216">
    <property type="entry name" value="FNR_iron_sulfur_binding_2"/>
    <property type="match status" value="1"/>
</dbReference>
<dbReference type="InterPro" id="IPR036010">
    <property type="entry name" value="2Fe-2S_ferredoxin-like_sf"/>
</dbReference>
<keyword evidence="4" id="KW-0479">Metal-binding</keyword>
<dbReference type="Gene3D" id="2.40.30.10">
    <property type="entry name" value="Translation factors"/>
    <property type="match status" value="1"/>
</dbReference>
<dbReference type="InterPro" id="IPR001709">
    <property type="entry name" value="Flavoprot_Pyr_Nucl_cyt_Rdtase"/>
</dbReference>
<name>A0A811G2B0_CORDP</name>
<organism evidence="11 12">
    <name type="scientific">Corynebacterium diphtheriae</name>
    <dbReference type="NCBI Taxonomy" id="1717"/>
    <lineage>
        <taxon>Bacteria</taxon>
        <taxon>Bacillati</taxon>
        <taxon>Actinomycetota</taxon>
        <taxon>Actinomycetes</taxon>
        <taxon>Mycobacteriales</taxon>
        <taxon>Corynebacteriaceae</taxon>
        <taxon>Corynebacterium</taxon>
    </lineage>
</organism>
<evidence type="ECO:0000256" key="2">
    <source>
        <dbReference type="ARBA" id="ARBA00022630"/>
    </source>
</evidence>
<dbReference type="AlphaFoldDB" id="A0A811G2B0"/>
<evidence type="ECO:0000256" key="3">
    <source>
        <dbReference type="ARBA" id="ARBA00022714"/>
    </source>
</evidence>
<dbReference type="SUPFAM" id="SSF63380">
    <property type="entry name" value="Riboflavin synthase domain-like"/>
    <property type="match status" value="1"/>
</dbReference>
<dbReference type="PANTHER" id="PTHR47354:SF6">
    <property type="entry name" value="NADH OXIDOREDUCTASE HCR"/>
    <property type="match status" value="1"/>
</dbReference>
<evidence type="ECO:0000259" key="10">
    <source>
        <dbReference type="PROSITE" id="PS51384"/>
    </source>
</evidence>
<evidence type="ECO:0000256" key="7">
    <source>
        <dbReference type="ARBA" id="ARBA00023004"/>
    </source>
</evidence>
<dbReference type="Gene3D" id="3.10.20.30">
    <property type="match status" value="1"/>
</dbReference>
<dbReference type="EMBL" id="CADDAV010000010">
    <property type="protein sequence ID" value="CAB0592417.1"/>
    <property type="molecule type" value="Genomic_DNA"/>
</dbReference>
<comment type="caution">
    <text evidence="11">The sequence shown here is derived from an EMBL/GenBank/DDBJ whole genome shotgun (WGS) entry which is preliminary data.</text>
</comment>
<keyword evidence="5" id="KW-0274">FAD</keyword>
<dbReference type="Pfam" id="PF00970">
    <property type="entry name" value="FAD_binding_6"/>
    <property type="match status" value="1"/>
</dbReference>
<evidence type="ECO:0000259" key="9">
    <source>
        <dbReference type="PROSITE" id="PS51085"/>
    </source>
</evidence>
<dbReference type="GO" id="GO:0051537">
    <property type="term" value="F:2 iron, 2 sulfur cluster binding"/>
    <property type="evidence" value="ECO:0007669"/>
    <property type="project" value="UniProtKB-KW"/>
</dbReference>
<protein>
    <submittedName>
        <fullName evidence="11">Ferredoxin reductase</fullName>
    </submittedName>
</protein>
<dbReference type="InterPro" id="IPR001041">
    <property type="entry name" value="2Fe-2S_ferredoxin-type"/>
</dbReference>
<dbReference type="SUPFAM" id="SSF52343">
    <property type="entry name" value="Ferredoxin reductase-like, C-terminal NADP-linked domain"/>
    <property type="match status" value="1"/>
</dbReference>
<evidence type="ECO:0000256" key="1">
    <source>
        <dbReference type="ARBA" id="ARBA00001974"/>
    </source>
</evidence>
<keyword evidence="7" id="KW-0408">Iron</keyword>
<evidence type="ECO:0000313" key="11">
    <source>
        <dbReference type="EMBL" id="CAB0592417.1"/>
    </source>
</evidence>
<evidence type="ECO:0000256" key="5">
    <source>
        <dbReference type="ARBA" id="ARBA00022827"/>
    </source>
</evidence>
<dbReference type="InterPro" id="IPR017927">
    <property type="entry name" value="FAD-bd_FR_type"/>
</dbReference>
<sequence>MHTHFGYLTVGYVWEGKNVMARTSKDRLSKVRKILGRFTTPLLPDDYSVLINPRWSTRELRGTIAAVRREADVVHLDIVPGWGVPTQFEPGQFIGIGVEVDGRYIWRSYSLTCTPTTSDSLLSITVRAVEHGKLSNHLVGHATPGTTVRLSAPAGSFHLPTPLPPKLALIAAGTGITPIISMLRTMAERQQFAETDVVLVYSIRDRAHGLFLEALARMSTQHPQLRVVVQETSSQGRVTPETVASIVPDITSRTVFACGPSTMLDAYESWANKNHVNLTTERFLLDRKATTAQGGTVSFGQRASVLVDGATTVLEAGEQAGVQLPFGCRMGLCHTCVRPLTHGHATNLVTGETHEPGSRIRTCVCVAAGDITIEA</sequence>
<dbReference type="InterPro" id="IPR017938">
    <property type="entry name" value="Riboflavin_synthase-like_b-brl"/>
</dbReference>
<keyword evidence="8" id="KW-0411">Iron-sulfur</keyword>
<dbReference type="InterPro" id="IPR012675">
    <property type="entry name" value="Beta-grasp_dom_sf"/>
</dbReference>
<dbReference type="Pfam" id="PF00111">
    <property type="entry name" value="Fer2"/>
    <property type="match status" value="1"/>
</dbReference>
<dbReference type="Pfam" id="PF00175">
    <property type="entry name" value="NAD_binding_1"/>
    <property type="match status" value="1"/>
</dbReference>
<evidence type="ECO:0000256" key="8">
    <source>
        <dbReference type="ARBA" id="ARBA00023014"/>
    </source>
</evidence>
<dbReference type="InterPro" id="IPR008333">
    <property type="entry name" value="Cbr1-like_FAD-bd_dom"/>
</dbReference>
<accession>A0A811G2B0</accession>
<evidence type="ECO:0000256" key="6">
    <source>
        <dbReference type="ARBA" id="ARBA00023002"/>
    </source>
</evidence>
<keyword evidence="6" id="KW-0560">Oxidoreductase</keyword>
<dbReference type="PRINTS" id="PR00410">
    <property type="entry name" value="PHEHYDRXLASE"/>
</dbReference>
<dbReference type="PROSITE" id="PS51384">
    <property type="entry name" value="FAD_FR"/>
    <property type="match status" value="1"/>
</dbReference>
<dbReference type="PROSITE" id="PS51085">
    <property type="entry name" value="2FE2S_FER_2"/>
    <property type="match status" value="1"/>
</dbReference>
<reference evidence="11 12" key="1">
    <citation type="submission" date="2020-02" db="EMBL/GenBank/DDBJ databases">
        <authorList>
            <person name="Brisse S."/>
        </authorList>
    </citation>
    <scope>NUCLEOTIDE SEQUENCE [LARGE SCALE GENOMIC DNA]</scope>
    <source>
        <strain evidence="11">CIP107547</strain>
    </source>
</reference>
<dbReference type="Gene3D" id="3.40.50.80">
    <property type="entry name" value="Nucleotide-binding domain of ferredoxin-NADP reductase (FNR) module"/>
    <property type="match status" value="1"/>
</dbReference>
<dbReference type="CDD" id="cd00207">
    <property type="entry name" value="fer2"/>
    <property type="match status" value="1"/>
</dbReference>
<comment type="cofactor">
    <cofactor evidence="1">
        <name>FAD</name>
        <dbReference type="ChEBI" id="CHEBI:57692"/>
    </cofactor>
</comment>
<feature type="domain" description="FAD-binding FR-type" evidence="10">
    <location>
        <begin position="57"/>
        <end position="160"/>
    </location>
</feature>
<proteinExistence type="predicted"/>
<dbReference type="GO" id="GO:0046872">
    <property type="term" value="F:metal ion binding"/>
    <property type="evidence" value="ECO:0007669"/>
    <property type="project" value="UniProtKB-KW"/>
</dbReference>
<dbReference type="Proteomes" id="UP000480222">
    <property type="component" value="Unassembled WGS sequence"/>
</dbReference>
<dbReference type="PRINTS" id="PR00371">
    <property type="entry name" value="FPNCR"/>
</dbReference>
<dbReference type="InterPro" id="IPR039261">
    <property type="entry name" value="FNR_nucleotide-bd"/>
</dbReference>
<keyword evidence="2" id="KW-0285">Flavoprotein</keyword>
<dbReference type="InterPro" id="IPR050415">
    <property type="entry name" value="MRET"/>
</dbReference>
<feature type="domain" description="2Fe-2S ferredoxin-type" evidence="9">
    <location>
        <begin position="295"/>
        <end position="375"/>
    </location>
</feature>
<dbReference type="PANTHER" id="PTHR47354">
    <property type="entry name" value="NADH OXIDOREDUCTASE HCR"/>
    <property type="match status" value="1"/>
</dbReference>
<dbReference type="SUPFAM" id="SSF54292">
    <property type="entry name" value="2Fe-2S ferredoxin-like"/>
    <property type="match status" value="1"/>
</dbReference>
<evidence type="ECO:0000256" key="4">
    <source>
        <dbReference type="ARBA" id="ARBA00022723"/>
    </source>
</evidence>
<dbReference type="GO" id="GO:0016491">
    <property type="term" value="F:oxidoreductase activity"/>
    <property type="evidence" value="ECO:0007669"/>
    <property type="project" value="UniProtKB-KW"/>
</dbReference>
<keyword evidence="3" id="KW-0001">2Fe-2S</keyword>
<dbReference type="InterPro" id="IPR001433">
    <property type="entry name" value="OxRdtase_FAD/NAD-bd"/>
</dbReference>
<evidence type="ECO:0000313" key="12">
    <source>
        <dbReference type="Proteomes" id="UP000480222"/>
    </source>
</evidence>
<gene>
    <name evidence="11" type="ORF">CIP107547_00822</name>
</gene>